<dbReference type="EMBL" id="JAEVLS010000001">
    <property type="protein sequence ID" value="MBM0103676.1"/>
    <property type="molecule type" value="Genomic_DNA"/>
</dbReference>
<dbReference type="GO" id="GO:0008483">
    <property type="term" value="F:transaminase activity"/>
    <property type="evidence" value="ECO:0007669"/>
    <property type="project" value="UniProtKB-KW"/>
</dbReference>
<sequence length="432" mass="47443">MSNLTSLDLTSRGIAELRAAHEDVRRRYQAFAERKLKLNLTRGKPSSKQLDLCNELLSLPGGDYMAGAVDTRNYGELQGLPELRAQLAPIFGVSPDRVILGDNASLALMHDAVVYSMLKGTVDSDKPWSRESRIAFLCPVPGYDRHFSICAQFGIEMIPVPMLDTGPDMAVVEQLVASDPQIKGMWCVPKYSNPCGTVYSHETIERLAKMPAAARDFRLFWDNAYAVHHLTHEHIEITNIDEACARHGHPNRAFIFGSTSKVTFAGAGVGLFAGSKDNVAWYLKQMSMRTIGGDKVNQLRHVRLFNTNGGVAALMDRHREILAPKFEQVLKTFEQHLGDSGVARWTRPKGGYFISLEVLDGCAKRVVQLAKEAGVELTPAGATHPLGKDAQDRFIRIAPSFPELPEVTQAAEGVAVCVLLAATEKLLQSHAG</sequence>
<dbReference type="Proteomes" id="UP000661077">
    <property type="component" value="Unassembled WGS sequence"/>
</dbReference>
<evidence type="ECO:0000313" key="1">
    <source>
        <dbReference type="EMBL" id="MBM0103676.1"/>
    </source>
</evidence>
<evidence type="ECO:0000313" key="2">
    <source>
        <dbReference type="Proteomes" id="UP000661077"/>
    </source>
</evidence>
<dbReference type="PANTHER" id="PTHR43799">
    <property type="entry name" value="AMINOTRANSFERASE, PUTATIVE-RELATED"/>
    <property type="match status" value="1"/>
</dbReference>
<dbReference type="Gene3D" id="3.90.1150.10">
    <property type="entry name" value="Aspartate Aminotransferase, domain 1"/>
    <property type="match status" value="1"/>
</dbReference>
<dbReference type="PANTHER" id="PTHR43799:SF1">
    <property type="entry name" value="ASPARTATE AMINOTRANSFERASE"/>
    <property type="match status" value="1"/>
</dbReference>
<protein>
    <submittedName>
        <fullName evidence="1">Aminotransferase class I/II-fold pyridoxal phosphate-dependent enzyme</fullName>
    </submittedName>
</protein>
<keyword evidence="2" id="KW-1185">Reference proteome</keyword>
<reference evidence="1 2" key="1">
    <citation type="journal article" date="2021" name="Int. J. Syst. Evol. Microbiol.">
        <title>Steroidobacter gossypii sp. nov., isolated from soil of cotton cropping field.</title>
        <authorList>
            <person name="Huang R."/>
            <person name="Yang S."/>
            <person name="Zhen C."/>
            <person name="Liu W."/>
        </authorList>
    </citation>
    <scope>NUCLEOTIDE SEQUENCE [LARGE SCALE GENOMIC DNA]</scope>
    <source>
        <strain evidence="1 2">S1-65</strain>
    </source>
</reference>
<dbReference type="InterPro" id="IPR015421">
    <property type="entry name" value="PyrdxlP-dep_Trfase_major"/>
</dbReference>
<dbReference type="InterPro" id="IPR015422">
    <property type="entry name" value="PyrdxlP-dep_Trfase_small"/>
</dbReference>
<comment type="caution">
    <text evidence="1">The sequence shown here is derived from an EMBL/GenBank/DDBJ whole genome shotgun (WGS) entry which is preliminary data.</text>
</comment>
<dbReference type="CDD" id="cd00609">
    <property type="entry name" value="AAT_like"/>
    <property type="match status" value="1"/>
</dbReference>
<dbReference type="RefSeq" id="WP_203165637.1">
    <property type="nucleotide sequence ID" value="NZ_JAEVLS010000001.1"/>
</dbReference>
<dbReference type="InterPro" id="IPR015424">
    <property type="entry name" value="PyrdxlP-dep_Trfase"/>
</dbReference>
<dbReference type="SUPFAM" id="SSF53383">
    <property type="entry name" value="PLP-dependent transferases"/>
    <property type="match status" value="1"/>
</dbReference>
<dbReference type="InterPro" id="IPR024551">
    <property type="entry name" value="AspAT_Ic"/>
</dbReference>
<gene>
    <name evidence="1" type="ORF">JM946_02925</name>
</gene>
<name>A0ABS1WRS2_9GAMM</name>
<dbReference type="Gene3D" id="3.40.640.10">
    <property type="entry name" value="Type I PLP-dependent aspartate aminotransferase-like (Major domain)"/>
    <property type="match status" value="1"/>
</dbReference>
<keyword evidence="1" id="KW-0808">Transferase</keyword>
<keyword evidence="1" id="KW-0032">Aminotransferase</keyword>
<dbReference type="Pfam" id="PF12897">
    <property type="entry name" value="Asp_aminotransf"/>
    <property type="match status" value="1"/>
</dbReference>
<proteinExistence type="predicted"/>
<organism evidence="1 2">
    <name type="scientific">Steroidobacter gossypii</name>
    <dbReference type="NCBI Taxonomy" id="2805490"/>
    <lineage>
        <taxon>Bacteria</taxon>
        <taxon>Pseudomonadati</taxon>
        <taxon>Pseudomonadota</taxon>
        <taxon>Gammaproteobacteria</taxon>
        <taxon>Steroidobacterales</taxon>
        <taxon>Steroidobacteraceae</taxon>
        <taxon>Steroidobacter</taxon>
    </lineage>
</organism>
<accession>A0ABS1WRS2</accession>